<reference evidence="4 5" key="1">
    <citation type="journal article" date="2008" name="Nature">
        <title>The genome of the model beetle and pest Tribolium castaneum.</title>
        <authorList>
            <consortium name="Tribolium Genome Sequencing Consortium"/>
            <person name="Richards S."/>
            <person name="Gibbs R.A."/>
            <person name="Weinstock G.M."/>
            <person name="Brown S.J."/>
            <person name="Denell R."/>
            <person name="Beeman R.W."/>
            <person name="Gibbs R."/>
            <person name="Beeman R.W."/>
            <person name="Brown S.J."/>
            <person name="Bucher G."/>
            <person name="Friedrich M."/>
            <person name="Grimmelikhuijzen C.J."/>
            <person name="Klingler M."/>
            <person name="Lorenzen M."/>
            <person name="Richards S."/>
            <person name="Roth S."/>
            <person name="Schroder R."/>
            <person name="Tautz D."/>
            <person name="Zdobnov E.M."/>
            <person name="Muzny D."/>
            <person name="Gibbs R.A."/>
            <person name="Weinstock G.M."/>
            <person name="Attaway T."/>
            <person name="Bell S."/>
            <person name="Buhay C.J."/>
            <person name="Chandrabose M.N."/>
            <person name="Chavez D."/>
            <person name="Clerk-Blankenburg K.P."/>
            <person name="Cree A."/>
            <person name="Dao M."/>
            <person name="Davis C."/>
            <person name="Chacko J."/>
            <person name="Dinh H."/>
            <person name="Dugan-Rocha S."/>
            <person name="Fowler G."/>
            <person name="Garner T.T."/>
            <person name="Garnes J."/>
            <person name="Gnirke A."/>
            <person name="Hawes A."/>
            <person name="Hernandez J."/>
            <person name="Hines S."/>
            <person name="Holder M."/>
            <person name="Hume J."/>
            <person name="Jhangiani S.N."/>
            <person name="Joshi V."/>
            <person name="Khan Z.M."/>
            <person name="Jackson L."/>
            <person name="Kovar C."/>
            <person name="Kowis A."/>
            <person name="Lee S."/>
            <person name="Lewis L.R."/>
            <person name="Margolis J."/>
            <person name="Morgan M."/>
            <person name="Nazareth L.V."/>
            <person name="Nguyen N."/>
            <person name="Okwuonu G."/>
            <person name="Parker D."/>
            <person name="Richards S."/>
            <person name="Ruiz S.J."/>
            <person name="Santibanez J."/>
            <person name="Savard J."/>
            <person name="Scherer S.E."/>
            <person name="Schneider B."/>
            <person name="Sodergren E."/>
            <person name="Tautz D."/>
            <person name="Vattahil S."/>
            <person name="Villasana D."/>
            <person name="White C.S."/>
            <person name="Wright R."/>
            <person name="Park Y."/>
            <person name="Beeman R.W."/>
            <person name="Lord J."/>
            <person name="Oppert B."/>
            <person name="Lorenzen M."/>
            <person name="Brown S."/>
            <person name="Wang L."/>
            <person name="Savard J."/>
            <person name="Tautz D."/>
            <person name="Richards S."/>
            <person name="Weinstock G."/>
            <person name="Gibbs R.A."/>
            <person name="Liu Y."/>
            <person name="Worley K."/>
            <person name="Weinstock G."/>
            <person name="Elsik C.G."/>
            <person name="Reese J.T."/>
            <person name="Elhaik E."/>
            <person name="Landan G."/>
            <person name="Graur D."/>
            <person name="Arensburger P."/>
            <person name="Atkinson P."/>
            <person name="Beeman R.W."/>
            <person name="Beidler J."/>
            <person name="Brown S.J."/>
            <person name="Demuth J.P."/>
            <person name="Drury D.W."/>
            <person name="Du Y.Z."/>
            <person name="Fujiwara H."/>
            <person name="Lorenzen M."/>
            <person name="Maselli V."/>
            <person name="Osanai M."/>
            <person name="Park Y."/>
            <person name="Robertson H.M."/>
            <person name="Tu Z."/>
            <person name="Wang J.J."/>
            <person name="Wang S."/>
            <person name="Richards S."/>
            <person name="Song H."/>
            <person name="Zhang L."/>
            <person name="Sodergren E."/>
            <person name="Werner D."/>
            <person name="Stanke M."/>
            <person name="Morgenstern B."/>
            <person name="Solovyev V."/>
            <person name="Kosarev P."/>
            <person name="Brown G."/>
            <person name="Chen H.C."/>
            <person name="Ermolaeva O."/>
            <person name="Hlavina W."/>
            <person name="Kapustin Y."/>
            <person name="Kiryutin B."/>
            <person name="Kitts P."/>
            <person name="Maglott D."/>
            <person name="Pruitt K."/>
            <person name="Sapojnikov V."/>
            <person name="Souvorov A."/>
            <person name="Mackey A.J."/>
            <person name="Waterhouse R.M."/>
            <person name="Wyder S."/>
            <person name="Zdobnov E.M."/>
            <person name="Zdobnov E.M."/>
            <person name="Wyder S."/>
            <person name="Kriventseva E.V."/>
            <person name="Kadowaki T."/>
            <person name="Bork P."/>
            <person name="Aranda M."/>
            <person name="Bao R."/>
            <person name="Beermann A."/>
            <person name="Berns N."/>
            <person name="Bolognesi R."/>
            <person name="Bonneton F."/>
            <person name="Bopp D."/>
            <person name="Brown S.J."/>
            <person name="Bucher G."/>
            <person name="Butts T."/>
            <person name="Chaumot A."/>
            <person name="Denell R.E."/>
            <person name="Ferrier D.E."/>
            <person name="Friedrich M."/>
            <person name="Gordon C.M."/>
            <person name="Jindra M."/>
            <person name="Klingler M."/>
            <person name="Lan Q."/>
            <person name="Lattorff H.M."/>
            <person name="Laudet V."/>
            <person name="von Levetsow C."/>
            <person name="Liu Z."/>
            <person name="Lutz R."/>
            <person name="Lynch J.A."/>
            <person name="da Fonseca R.N."/>
            <person name="Posnien N."/>
            <person name="Reuter R."/>
            <person name="Roth S."/>
            <person name="Savard J."/>
            <person name="Schinko J.B."/>
            <person name="Schmitt C."/>
            <person name="Schoppmeier M."/>
            <person name="Schroder R."/>
            <person name="Shippy T.D."/>
            <person name="Simonnet F."/>
            <person name="Marques-Souza H."/>
            <person name="Tautz D."/>
            <person name="Tomoyasu Y."/>
            <person name="Trauner J."/>
            <person name="Van der Zee M."/>
            <person name="Vervoort M."/>
            <person name="Wittkopp N."/>
            <person name="Wimmer E.A."/>
            <person name="Yang X."/>
            <person name="Jones A.K."/>
            <person name="Sattelle D.B."/>
            <person name="Ebert P.R."/>
            <person name="Nelson D."/>
            <person name="Scott J.G."/>
            <person name="Beeman R.W."/>
            <person name="Muthukrishnan S."/>
            <person name="Kramer K.J."/>
            <person name="Arakane Y."/>
            <person name="Beeman R.W."/>
            <person name="Zhu Q."/>
            <person name="Hogenkamp D."/>
            <person name="Dixit R."/>
            <person name="Oppert B."/>
            <person name="Jiang H."/>
            <person name="Zou Z."/>
            <person name="Marshall J."/>
            <person name="Elpidina E."/>
            <person name="Vinokurov K."/>
            <person name="Oppert C."/>
            <person name="Zou Z."/>
            <person name="Evans J."/>
            <person name="Lu Z."/>
            <person name="Zhao P."/>
            <person name="Sumathipala N."/>
            <person name="Altincicek B."/>
            <person name="Vilcinskas A."/>
            <person name="Williams M."/>
            <person name="Hultmark D."/>
            <person name="Hetru C."/>
            <person name="Jiang H."/>
            <person name="Grimmelikhuijzen C.J."/>
            <person name="Hauser F."/>
            <person name="Cazzamali G."/>
            <person name="Williamson M."/>
            <person name="Park Y."/>
            <person name="Li B."/>
            <person name="Tanaka Y."/>
            <person name="Predel R."/>
            <person name="Neupert S."/>
            <person name="Schachtner J."/>
            <person name="Verleyen P."/>
            <person name="Raible F."/>
            <person name="Bork P."/>
            <person name="Friedrich M."/>
            <person name="Walden K.K."/>
            <person name="Robertson H.M."/>
            <person name="Angeli S."/>
            <person name="Foret S."/>
            <person name="Bucher G."/>
            <person name="Schuetz S."/>
            <person name="Maleszka R."/>
            <person name="Wimmer E.A."/>
            <person name="Beeman R.W."/>
            <person name="Lorenzen M."/>
            <person name="Tomoyasu Y."/>
            <person name="Miller S.C."/>
            <person name="Grossmann D."/>
            <person name="Bucher G."/>
        </authorList>
    </citation>
    <scope>NUCLEOTIDE SEQUENCE [LARGE SCALE GENOMIC DNA]</scope>
    <source>
        <strain evidence="4 5">Georgia GA2</strain>
    </source>
</reference>
<evidence type="ECO:0000313" key="4">
    <source>
        <dbReference type="EMBL" id="EFA09513.1"/>
    </source>
</evidence>
<evidence type="ECO:0000313" key="5">
    <source>
        <dbReference type="Proteomes" id="UP000007266"/>
    </source>
</evidence>
<dbReference type="OMA" id="MANRTHA"/>
<dbReference type="Pfam" id="PF10309">
    <property type="entry name" value="NCBP3"/>
    <property type="match status" value="1"/>
</dbReference>
<dbReference type="Proteomes" id="UP000007266">
    <property type="component" value="Linkage group 9"/>
</dbReference>
<gene>
    <name evidence="4" type="primary">AUGUSTUS-3.0.2_11615</name>
    <name evidence="4" type="ORF">TcasGA2_TC011615</name>
</gene>
<dbReference type="PhylomeDB" id="D6X1B2"/>
<dbReference type="eggNOG" id="ENOG502QRX4">
    <property type="taxonomic scope" value="Eukaryota"/>
</dbReference>
<reference evidence="4 5" key="2">
    <citation type="journal article" date="2010" name="Nucleic Acids Res.">
        <title>BeetleBase in 2010: revisions to provide comprehensive genomic information for Tribolium castaneum.</title>
        <authorList>
            <person name="Kim H.S."/>
            <person name="Murphy T."/>
            <person name="Xia J."/>
            <person name="Caragea D."/>
            <person name="Park Y."/>
            <person name="Beeman R.W."/>
            <person name="Lorenzen M.D."/>
            <person name="Butcher S."/>
            <person name="Manak J.R."/>
            <person name="Brown S.J."/>
        </authorList>
    </citation>
    <scope>GENOME REANNOTATION</scope>
    <source>
        <strain evidence="4 5">Georgia GA2</strain>
    </source>
</reference>
<dbReference type="PANTHER" id="PTHR16291">
    <property type="entry name" value="NUCLEAR CAP-BINDING PROTEIN SUBUNIT 3"/>
    <property type="match status" value="1"/>
</dbReference>
<evidence type="ECO:0000256" key="3">
    <source>
        <dbReference type="SAM" id="MobiDB-lite"/>
    </source>
</evidence>
<dbReference type="KEGG" id="tca:103314382"/>
<name>D6X1B2_TRICA</name>
<protein>
    <recommendedName>
        <fullName evidence="2">Nuclear cap-binding protein subunit 3</fullName>
    </recommendedName>
</protein>
<feature type="region of interest" description="Disordered" evidence="3">
    <location>
        <begin position="14"/>
        <end position="50"/>
    </location>
</feature>
<dbReference type="GO" id="GO:0000340">
    <property type="term" value="F:RNA 7-methylguanosine cap binding"/>
    <property type="evidence" value="ECO:0007669"/>
    <property type="project" value="InterPro"/>
</dbReference>
<dbReference type="PANTHER" id="PTHR16291:SF0">
    <property type="entry name" value="NUCLEAR CAP-BINDING PROTEIN SUBUNIT 3"/>
    <property type="match status" value="1"/>
</dbReference>
<dbReference type="STRING" id="7070.D6X1B2"/>
<evidence type="ECO:0000256" key="2">
    <source>
        <dbReference type="ARBA" id="ARBA00019876"/>
    </source>
</evidence>
<dbReference type="GO" id="GO:0000339">
    <property type="term" value="F:RNA cap binding"/>
    <property type="evidence" value="ECO:0000318"/>
    <property type="project" value="GO_Central"/>
</dbReference>
<proteinExistence type="inferred from homology"/>
<feature type="compositionally biased region" description="Low complexity" evidence="3">
    <location>
        <begin position="471"/>
        <end position="482"/>
    </location>
</feature>
<dbReference type="InterPro" id="IPR019416">
    <property type="entry name" value="NCBP3"/>
</dbReference>
<feature type="compositionally biased region" description="Acidic residues" evidence="3">
    <location>
        <begin position="17"/>
        <end position="29"/>
    </location>
</feature>
<accession>D6X1B2</accession>
<organism evidence="4 5">
    <name type="scientific">Tribolium castaneum</name>
    <name type="common">Red flour beetle</name>
    <dbReference type="NCBI Taxonomy" id="7070"/>
    <lineage>
        <taxon>Eukaryota</taxon>
        <taxon>Metazoa</taxon>
        <taxon>Ecdysozoa</taxon>
        <taxon>Arthropoda</taxon>
        <taxon>Hexapoda</taxon>
        <taxon>Insecta</taxon>
        <taxon>Pterygota</taxon>
        <taxon>Neoptera</taxon>
        <taxon>Endopterygota</taxon>
        <taxon>Coleoptera</taxon>
        <taxon>Polyphaga</taxon>
        <taxon>Cucujiformia</taxon>
        <taxon>Tenebrionidae</taxon>
        <taxon>Tenebrionidae incertae sedis</taxon>
        <taxon>Tribolium</taxon>
    </lineage>
</organism>
<dbReference type="GO" id="GO:0003729">
    <property type="term" value="F:mRNA binding"/>
    <property type="evidence" value="ECO:0000318"/>
    <property type="project" value="GO_Central"/>
</dbReference>
<sequence>MRPNIRVEIQNNLVEGMEVDDNEEGEISDSDSKGALAQQTGPLQPNERLLEKSGLLDKKEKLQERARRFCLNPEEIKNFTDDDLHLLHSSLGINATNESNVRFEVIHLRGIGQMTAGDILDYFLEYAPVSVEWIDEECCNVVWGDKIAAARALHFMSKPVRGMPVRDDTSYFDNLNESEDDQSILILNKNREIQLQEEIEENPLSKLLNGANSVDISEITSTIPPGYWRLGKKHPNFKCILMRFALISDKKPFKSEQFARYYKNQGKKPLKGGTSGIFGRNKDMKTCDENPWSVLAKNWDEDSAFREKERTEPKVEVRNESLRVRLGTKRVKDEDGGEPVKKTKIPRMRMYADEEEEKMKRKQMLKRINTQIRKIDEDKSSNSDLRAVLNMANRTHAKLDKTEPEVFDLGTRLKNRSKKMVFEIKTEPAVKPRRRRQSPQSEEEEEEFDDYRHDKPKSKVAVVIKTQKKPAVASAVAWSRVSGSEEEEESENERETVYKSPLKIEINNDHFKRK</sequence>
<evidence type="ECO:0000256" key="1">
    <source>
        <dbReference type="ARBA" id="ARBA00006069"/>
    </source>
</evidence>
<dbReference type="InParanoid" id="D6X1B2"/>
<dbReference type="HOGENOM" id="CLU_463241_0_0_1"/>
<dbReference type="OrthoDB" id="422106at2759"/>
<feature type="region of interest" description="Disordered" evidence="3">
    <location>
        <begin position="426"/>
        <end position="514"/>
    </location>
</feature>
<dbReference type="GO" id="GO:0005634">
    <property type="term" value="C:nucleus"/>
    <property type="evidence" value="ECO:0000318"/>
    <property type="project" value="GO_Central"/>
</dbReference>
<dbReference type="AlphaFoldDB" id="D6X1B2"/>
<keyword evidence="5" id="KW-1185">Reference proteome</keyword>
<dbReference type="EMBL" id="KQ971372">
    <property type="protein sequence ID" value="EFA09513.1"/>
    <property type="molecule type" value="Genomic_DNA"/>
</dbReference>
<comment type="similarity">
    <text evidence="1">Belongs to the NCBP3 family.</text>
</comment>